<name>A0A3Q3IU13_MONAL</name>
<evidence type="ECO:0000313" key="1">
    <source>
        <dbReference type="Ensembl" id="ENSMALP00000007490.1"/>
    </source>
</evidence>
<keyword evidence="2" id="KW-1185">Reference proteome</keyword>
<sequence length="199" mass="22863">MFLYSKHVGQLRIINTRSLERDILVINYDNSNTVTAMIYIKPKLFLIIQSEETDMVSTHFLFQSFNPSEKWRLQLTVQHSNFYTWVLFADDTTIWASGENLQQLSGRVSQELEKIKKWCDSNKLSLNLDKTKFMVFGNRRLDNELQLKIGGANIERISSALNSKAVDAPKTHLIKVKPRSPLAPGNTEPLNHLFISAHT</sequence>
<dbReference type="AlphaFoldDB" id="A0A3Q3IU13"/>
<evidence type="ECO:0000313" key="2">
    <source>
        <dbReference type="Proteomes" id="UP000261600"/>
    </source>
</evidence>
<dbReference type="Ensembl" id="ENSMALT00000007651.1">
    <property type="protein sequence ID" value="ENSMALP00000007490.1"/>
    <property type="gene ID" value="ENSMALG00000005318.1"/>
</dbReference>
<proteinExistence type="predicted"/>
<protein>
    <submittedName>
        <fullName evidence="1">Uncharacterized protein</fullName>
    </submittedName>
</protein>
<reference evidence="1" key="1">
    <citation type="submission" date="2025-08" db="UniProtKB">
        <authorList>
            <consortium name="Ensembl"/>
        </authorList>
    </citation>
    <scope>IDENTIFICATION</scope>
</reference>
<dbReference type="Proteomes" id="UP000261600">
    <property type="component" value="Unplaced"/>
</dbReference>
<accession>A0A3Q3IU13</accession>
<dbReference type="STRING" id="43700.ENSMALP00000007490"/>
<organism evidence="1 2">
    <name type="scientific">Monopterus albus</name>
    <name type="common">Swamp eel</name>
    <dbReference type="NCBI Taxonomy" id="43700"/>
    <lineage>
        <taxon>Eukaryota</taxon>
        <taxon>Metazoa</taxon>
        <taxon>Chordata</taxon>
        <taxon>Craniata</taxon>
        <taxon>Vertebrata</taxon>
        <taxon>Euteleostomi</taxon>
        <taxon>Actinopterygii</taxon>
        <taxon>Neopterygii</taxon>
        <taxon>Teleostei</taxon>
        <taxon>Neoteleostei</taxon>
        <taxon>Acanthomorphata</taxon>
        <taxon>Anabantaria</taxon>
        <taxon>Synbranchiformes</taxon>
        <taxon>Synbranchidae</taxon>
        <taxon>Monopterus</taxon>
    </lineage>
</organism>
<reference evidence="1" key="2">
    <citation type="submission" date="2025-09" db="UniProtKB">
        <authorList>
            <consortium name="Ensembl"/>
        </authorList>
    </citation>
    <scope>IDENTIFICATION</scope>
</reference>